<evidence type="ECO:0000256" key="9">
    <source>
        <dbReference type="ARBA" id="ARBA00022989"/>
    </source>
</evidence>
<evidence type="ECO:0000256" key="13">
    <source>
        <dbReference type="SAM" id="Phobius"/>
    </source>
</evidence>
<keyword evidence="10" id="KW-0406">Ion transport</keyword>
<evidence type="ECO:0000256" key="8">
    <source>
        <dbReference type="ARBA" id="ARBA00022958"/>
    </source>
</evidence>
<feature type="binding site" evidence="12">
    <location>
        <position position="312"/>
    </location>
    <ligand>
        <name>K(+)</name>
        <dbReference type="ChEBI" id="CHEBI:29103"/>
    </ligand>
</feature>
<dbReference type="Pfam" id="PF02386">
    <property type="entry name" value="TrkH"/>
    <property type="match status" value="1"/>
</dbReference>
<sequence>MNYSMIRYITGWMLKLEAYFMLLPCLVALIYKERGGLAFFTVAIVCFVIGKLFTYKKPVNQTFFIREGFVVVTLSWIVLSVMGSIPFVLNGDIPNIINAIFETVSGFTTTGASILSDVEAISKCSLMWRSFTHWIGGMGVFVFLLAVIPLSGGSNMYLMVAESPGPSVGKLVPKVKKTAMILYAIYICMTLAEILFLLLGGMPIFDSLATSFGTAGTGGFGIKNDSMGSYNDYIQWVVTIFMILFGVNFNVYYLGIAKKWKKALRCEEARVYFGIILVSIVIIAFNIRPMFHSIFSTVQHAAFQVGSIITTTGFSTVDFDMWPQLSKTILVLLMFVGACAGSTGGGIKVSRCLIAFKSIKKALDSYVHPRNVKKIKLEGKPVSHEVVRSVNVFLVLYVVLFAASVLLLSINEFDMITNFTAVAATINNIGPGLELVGPSKNFGSFSDLSKIVLTFDMLVGRLELFPVMLFFYPPTWK</sequence>
<feature type="transmembrane region" description="Helical" evidence="13">
    <location>
        <begin position="451"/>
        <end position="472"/>
    </location>
</feature>
<evidence type="ECO:0000256" key="4">
    <source>
        <dbReference type="ARBA" id="ARBA00022475"/>
    </source>
</evidence>
<feature type="binding site" evidence="12">
    <location>
        <position position="218"/>
    </location>
    <ligand>
        <name>K(+)</name>
        <dbReference type="ChEBI" id="CHEBI:29103"/>
    </ligand>
</feature>
<keyword evidence="7 13" id="KW-0812">Transmembrane</keyword>
<feature type="transmembrane region" description="Helical" evidence="13">
    <location>
        <begin position="329"/>
        <end position="347"/>
    </location>
</feature>
<dbReference type="PANTHER" id="PTHR32024:SF2">
    <property type="entry name" value="TRK SYSTEM POTASSIUM UPTAKE PROTEIN TRKG-RELATED"/>
    <property type="match status" value="1"/>
</dbReference>
<dbReference type="EMBL" id="VUMT01000001">
    <property type="protein sequence ID" value="MSS62437.1"/>
    <property type="molecule type" value="Genomic_DNA"/>
</dbReference>
<keyword evidence="5" id="KW-0997">Cell inner membrane</keyword>
<evidence type="ECO:0000256" key="5">
    <source>
        <dbReference type="ARBA" id="ARBA00022519"/>
    </source>
</evidence>
<reference evidence="14 15" key="1">
    <citation type="submission" date="2019-08" db="EMBL/GenBank/DDBJ databases">
        <title>In-depth cultivation of the pig gut microbiome towards novel bacterial diversity and tailored functional studies.</title>
        <authorList>
            <person name="Wylensek D."/>
            <person name="Hitch T.C.A."/>
            <person name="Clavel T."/>
        </authorList>
    </citation>
    <scope>NUCLEOTIDE SEQUENCE [LARGE SCALE GENOMIC DNA]</scope>
    <source>
        <strain evidence="14 15">WCA-693-APC-MOT-I</strain>
    </source>
</reference>
<dbReference type="InterPro" id="IPR004772">
    <property type="entry name" value="TrkH"/>
</dbReference>
<gene>
    <name evidence="14" type="ORF">FYJ58_00830</name>
</gene>
<dbReference type="Proteomes" id="UP000482209">
    <property type="component" value="Unassembled WGS sequence"/>
</dbReference>
<dbReference type="GO" id="GO:0005886">
    <property type="term" value="C:plasma membrane"/>
    <property type="evidence" value="ECO:0007669"/>
    <property type="project" value="UniProtKB-SubCell"/>
</dbReference>
<comment type="subcellular location">
    <subcellularLocation>
        <location evidence="1">Cell inner membrane</location>
        <topology evidence="1">Multi-pass membrane protein</topology>
    </subcellularLocation>
</comment>
<dbReference type="RefSeq" id="WP_154515820.1">
    <property type="nucleotide sequence ID" value="NZ_VUMT01000001.1"/>
</dbReference>
<organism evidence="14 15">
    <name type="scientific">Velocimicrobium porci</name>
    <dbReference type="NCBI Taxonomy" id="2606634"/>
    <lineage>
        <taxon>Bacteria</taxon>
        <taxon>Bacillati</taxon>
        <taxon>Bacillota</taxon>
        <taxon>Clostridia</taxon>
        <taxon>Lachnospirales</taxon>
        <taxon>Lachnospiraceae</taxon>
        <taxon>Velocimicrobium</taxon>
    </lineage>
</organism>
<feature type="transmembrane region" description="Helical" evidence="13">
    <location>
        <begin position="12"/>
        <end position="31"/>
    </location>
</feature>
<keyword evidence="11 13" id="KW-0472">Membrane</keyword>
<comment type="similarity">
    <text evidence="2">Belongs to the TrkH potassium transport family.</text>
</comment>
<dbReference type="PIRSF" id="PIRSF006247">
    <property type="entry name" value="TrkH"/>
    <property type="match status" value="1"/>
</dbReference>
<evidence type="ECO:0000313" key="15">
    <source>
        <dbReference type="Proteomes" id="UP000482209"/>
    </source>
</evidence>
<feature type="binding site" evidence="12">
    <location>
        <position position="110"/>
    </location>
    <ligand>
        <name>K(+)</name>
        <dbReference type="ChEBI" id="CHEBI:29103"/>
    </ligand>
</feature>
<keyword evidence="6" id="KW-0633">Potassium transport</keyword>
<evidence type="ECO:0000256" key="12">
    <source>
        <dbReference type="PIRSR" id="PIRSR006247-1"/>
    </source>
</evidence>
<comment type="caution">
    <text evidence="14">The sequence shown here is derived from an EMBL/GenBank/DDBJ whole genome shotgun (WGS) entry which is preliminary data.</text>
</comment>
<feature type="transmembrane region" description="Helical" evidence="13">
    <location>
        <begin position="233"/>
        <end position="257"/>
    </location>
</feature>
<evidence type="ECO:0000256" key="3">
    <source>
        <dbReference type="ARBA" id="ARBA00022448"/>
    </source>
</evidence>
<dbReference type="InterPro" id="IPR003445">
    <property type="entry name" value="Cat_transpt"/>
</dbReference>
<feature type="binding site" evidence="12">
    <location>
        <position position="311"/>
    </location>
    <ligand>
        <name>K(+)</name>
        <dbReference type="ChEBI" id="CHEBI:29103"/>
    </ligand>
</feature>
<dbReference type="PANTHER" id="PTHR32024">
    <property type="entry name" value="TRK SYSTEM POTASSIUM UPTAKE PROTEIN TRKG-RELATED"/>
    <property type="match status" value="1"/>
</dbReference>
<evidence type="ECO:0000256" key="11">
    <source>
        <dbReference type="ARBA" id="ARBA00023136"/>
    </source>
</evidence>
<feature type="transmembrane region" description="Helical" evidence="13">
    <location>
        <begin position="135"/>
        <end position="160"/>
    </location>
</feature>
<keyword evidence="9 13" id="KW-1133">Transmembrane helix</keyword>
<keyword evidence="12" id="KW-0479">Metal-binding</keyword>
<feature type="binding site" evidence="12">
    <location>
        <position position="109"/>
    </location>
    <ligand>
        <name>K(+)</name>
        <dbReference type="ChEBI" id="CHEBI:29103"/>
    </ligand>
</feature>
<name>A0A6L5XVA0_9FIRM</name>
<evidence type="ECO:0000256" key="1">
    <source>
        <dbReference type="ARBA" id="ARBA00004429"/>
    </source>
</evidence>
<dbReference type="GO" id="GO:0046872">
    <property type="term" value="F:metal ion binding"/>
    <property type="evidence" value="ECO:0007669"/>
    <property type="project" value="UniProtKB-KW"/>
</dbReference>
<keyword evidence="8 12" id="KW-0630">Potassium</keyword>
<feature type="transmembrane region" description="Helical" evidence="13">
    <location>
        <begin position="181"/>
        <end position="205"/>
    </location>
</feature>
<keyword evidence="4" id="KW-1003">Cell membrane</keyword>
<evidence type="ECO:0000256" key="2">
    <source>
        <dbReference type="ARBA" id="ARBA00009137"/>
    </source>
</evidence>
<feature type="transmembrane region" description="Helical" evidence="13">
    <location>
        <begin position="390"/>
        <end position="410"/>
    </location>
</feature>
<evidence type="ECO:0000313" key="14">
    <source>
        <dbReference type="EMBL" id="MSS62437.1"/>
    </source>
</evidence>
<accession>A0A6L5XVA0</accession>
<feature type="transmembrane region" description="Helical" evidence="13">
    <location>
        <begin position="37"/>
        <end position="55"/>
    </location>
</feature>
<feature type="transmembrane region" description="Helical" evidence="13">
    <location>
        <begin position="67"/>
        <end position="89"/>
    </location>
</feature>
<protein>
    <submittedName>
        <fullName evidence="14">TrkH family potassium uptake protein</fullName>
    </submittedName>
</protein>
<evidence type="ECO:0000256" key="10">
    <source>
        <dbReference type="ARBA" id="ARBA00023065"/>
    </source>
</evidence>
<evidence type="ECO:0000256" key="7">
    <source>
        <dbReference type="ARBA" id="ARBA00022692"/>
    </source>
</evidence>
<keyword evidence="15" id="KW-1185">Reference proteome</keyword>
<evidence type="ECO:0000256" key="6">
    <source>
        <dbReference type="ARBA" id="ARBA00022538"/>
    </source>
</evidence>
<keyword evidence="3" id="KW-0813">Transport</keyword>
<feature type="transmembrane region" description="Helical" evidence="13">
    <location>
        <begin position="269"/>
        <end position="287"/>
    </location>
</feature>
<dbReference type="AlphaFoldDB" id="A0A6L5XVA0"/>
<dbReference type="GO" id="GO:0015379">
    <property type="term" value="F:potassium:chloride symporter activity"/>
    <property type="evidence" value="ECO:0007669"/>
    <property type="project" value="InterPro"/>
</dbReference>
<proteinExistence type="inferred from homology"/>
<feature type="binding site" evidence="12">
    <location>
        <position position="428"/>
    </location>
    <ligand>
        <name>K(+)</name>
        <dbReference type="ChEBI" id="CHEBI:29103"/>
    </ligand>
</feature>